<sequence>MITPIRFFTAWVAAHVKDDRGASLVEYALLVALIAVVCIAAVTTLGKSASSKFTAVGNSLGS</sequence>
<organism evidence="5">
    <name type="scientific">freshwater metagenome</name>
    <dbReference type="NCBI Taxonomy" id="449393"/>
    <lineage>
        <taxon>unclassified sequences</taxon>
        <taxon>metagenomes</taxon>
        <taxon>ecological metagenomes</taxon>
    </lineage>
</organism>
<dbReference type="EMBL" id="CAEZYR010000110">
    <property type="protein sequence ID" value="CAB4761395.1"/>
    <property type="molecule type" value="Genomic_DNA"/>
</dbReference>
<keyword evidence="1" id="KW-0812">Transmembrane</keyword>
<protein>
    <submittedName>
        <fullName evidence="5">Unannotated protein</fullName>
    </submittedName>
</protein>
<dbReference type="EMBL" id="CAFBOS010000142">
    <property type="protein sequence ID" value="CAB5007591.1"/>
    <property type="molecule type" value="Genomic_DNA"/>
</dbReference>
<dbReference type="Pfam" id="PF04964">
    <property type="entry name" value="Flp_Fap"/>
    <property type="match status" value="1"/>
</dbReference>
<evidence type="ECO:0000313" key="4">
    <source>
        <dbReference type="EMBL" id="CAB4907253.1"/>
    </source>
</evidence>
<evidence type="ECO:0000313" key="2">
    <source>
        <dbReference type="EMBL" id="CAB4761395.1"/>
    </source>
</evidence>
<proteinExistence type="predicted"/>
<name>A0A6J7PRR6_9ZZZZ</name>
<keyword evidence="1" id="KW-0472">Membrane</keyword>
<keyword evidence="1" id="KW-1133">Transmembrane helix</keyword>
<dbReference type="AlphaFoldDB" id="A0A6J7PRR6"/>
<evidence type="ECO:0000256" key="1">
    <source>
        <dbReference type="SAM" id="Phobius"/>
    </source>
</evidence>
<reference evidence="5" key="1">
    <citation type="submission" date="2020-05" db="EMBL/GenBank/DDBJ databases">
        <authorList>
            <person name="Chiriac C."/>
            <person name="Salcher M."/>
            <person name="Ghai R."/>
            <person name="Kavagutti S V."/>
        </authorList>
    </citation>
    <scope>NUCLEOTIDE SEQUENCE</scope>
</reference>
<feature type="transmembrane region" description="Helical" evidence="1">
    <location>
        <begin position="27"/>
        <end position="45"/>
    </location>
</feature>
<dbReference type="EMBL" id="CAFABA010000041">
    <property type="protein sequence ID" value="CAB4828504.1"/>
    <property type="molecule type" value="Genomic_DNA"/>
</dbReference>
<dbReference type="EMBL" id="CAFBMH010000037">
    <property type="protein sequence ID" value="CAB4907253.1"/>
    <property type="molecule type" value="Genomic_DNA"/>
</dbReference>
<accession>A0A6J7PRR6</accession>
<gene>
    <name evidence="2" type="ORF">UFOPK2754_02437</name>
    <name evidence="3" type="ORF">UFOPK3139_01213</name>
    <name evidence="4" type="ORF">UFOPK3543_01233</name>
    <name evidence="5" type="ORF">UFOPK3967_02059</name>
</gene>
<evidence type="ECO:0000313" key="3">
    <source>
        <dbReference type="EMBL" id="CAB4828504.1"/>
    </source>
</evidence>
<evidence type="ECO:0000313" key="5">
    <source>
        <dbReference type="EMBL" id="CAB5007591.1"/>
    </source>
</evidence>
<dbReference type="InterPro" id="IPR007047">
    <property type="entry name" value="Flp_Fap"/>
</dbReference>